<dbReference type="Gene3D" id="3.10.105.10">
    <property type="entry name" value="Dipeptide-binding Protein, Domain 3"/>
    <property type="match status" value="1"/>
</dbReference>
<feature type="transmembrane region" description="Helical" evidence="4">
    <location>
        <begin position="7"/>
        <end position="24"/>
    </location>
</feature>
<accession>H3NL68</accession>
<evidence type="ECO:0000256" key="4">
    <source>
        <dbReference type="SAM" id="Phobius"/>
    </source>
</evidence>
<dbReference type="eggNOG" id="COG0747">
    <property type="taxonomic scope" value="Bacteria"/>
</dbReference>
<keyword evidence="4" id="KW-0812">Transmembrane</keyword>
<evidence type="ECO:0000256" key="2">
    <source>
        <dbReference type="ARBA" id="ARBA00022448"/>
    </source>
</evidence>
<dbReference type="PANTHER" id="PTHR30290">
    <property type="entry name" value="PERIPLASMIC BINDING COMPONENT OF ABC TRANSPORTER"/>
    <property type="match status" value="1"/>
</dbReference>
<dbReference type="AlphaFoldDB" id="H3NL68"/>
<protein>
    <recommendedName>
        <fullName evidence="5">Solute-binding protein family 5 domain-containing protein</fullName>
    </recommendedName>
</protein>
<keyword evidence="4" id="KW-1133">Transmembrane helix</keyword>
<dbReference type="InterPro" id="IPR039424">
    <property type="entry name" value="SBP_5"/>
</dbReference>
<dbReference type="HOGENOM" id="CLU_490727_0_0_9"/>
<keyword evidence="3" id="KW-0732">Signal</keyword>
<dbReference type="Gene3D" id="3.40.190.10">
    <property type="entry name" value="Periplasmic binding protein-like II"/>
    <property type="match status" value="1"/>
</dbReference>
<dbReference type="STRING" id="883114.HMPREF9709_00079"/>
<evidence type="ECO:0000259" key="5">
    <source>
        <dbReference type="Pfam" id="PF00496"/>
    </source>
</evidence>
<keyword evidence="7" id="KW-1185">Reference proteome</keyword>
<dbReference type="GO" id="GO:0015833">
    <property type="term" value="P:peptide transport"/>
    <property type="evidence" value="ECO:0007669"/>
    <property type="project" value="TreeGrafter"/>
</dbReference>
<comment type="caution">
    <text evidence="6">The sequence shown here is derived from an EMBL/GenBank/DDBJ whole genome shotgun (WGS) entry which is preliminary data.</text>
</comment>
<dbReference type="SUPFAM" id="SSF53850">
    <property type="entry name" value="Periplasmic binding protein-like II"/>
    <property type="match status" value="1"/>
</dbReference>
<evidence type="ECO:0000313" key="7">
    <source>
        <dbReference type="Proteomes" id="UP000004191"/>
    </source>
</evidence>
<sequence>MKKITKGNIVFIILAFVFLSIYFIPKKEVAEREDENYVVNPRLLTNLDSLKIAVPKTNNNLSMLEKSETDVSLLSRLVNPSLFYKDKSNNVKKEIAKDYWYENEGKTIAITLRDDFEFGNGKKLTTKNILNTYKVLADPSFNGNEFTLLENLEGYYPYKVKLTKVFEGVEVLGDYYIKFHFKTANLSNINALLYPILNIDDDDYKYNEVYKIDRNKILDGAGTYSVSHYNEKSVKLELKNIPKNRDIRVKNIEIFSLNYIEAIEKFKKGELDILHKYARTENLDSYMDERLFQFAKTIDNQSYNYHYIGFHKNSKIFNDERNRLGLRNSIDIKKMVESNIGKDIYTFPNIPVYENSWFNKQGVEFNNTEKLEEILSKKYKKQGKYFIDDKNKDLDIRLVYSKDDIFFKRILDDFIKSIEDNGVKVKAQSLSTKDMYKAISGKLDYDIYVSQRKMSEVPEYKYEENYKEVEGYTITSIMEDGFLYLLEKIKTNTDDPFIVQISDRWKQSFEKTVPYVVLSTQNVTSIINNRIEGIYLNEFVGLDNIENLKNIKFEE</sequence>
<name>H3NL68_9FIRM</name>
<reference evidence="6 7" key="1">
    <citation type="submission" date="2012-01" db="EMBL/GenBank/DDBJ databases">
        <title>The Genome Sequence of Helcococcus kunzii ATCC 51366.</title>
        <authorList>
            <consortium name="The Broad Institute Genome Sequencing Platform"/>
            <person name="Earl A."/>
            <person name="Ward D."/>
            <person name="Feldgarden M."/>
            <person name="Gevers D."/>
            <person name="Huys G."/>
            <person name="Young S.K."/>
            <person name="Zeng Q."/>
            <person name="Gargeya S."/>
            <person name="Fitzgerald M."/>
            <person name="Haas B."/>
            <person name="Abouelleil A."/>
            <person name="Alvarado L."/>
            <person name="Arachchi H.M."/>
            <person name="Berlin A."/>
            <person name="Chapman S.B."/>
            <person name="Gearin G."/>
            <person name="Goldberg J."/>
            <person name="Griggs A."/>
            <person name="Gujja S."/>
            <person name="Hansen M."/>
            <person name="Heiman D."/>
            <person name="Howarth C."/>
            <person name="Larimer J."/>
            <person name="Lui A."/>
            <person name="MacDonald P.J.P."/>
            <person name="McCowen C."/>
            <person name="Montmayeur A."/>
            <person name="Murphy C."/>
            <person name="Neiman D."/>
            <person name="Pearson M."/>
            <person name="Priest M."/>
            <person name="Roberts A."/>
            <person name="Saif S."/>
            <person name="Shea T."/>
            <person name="Sisk P."/>
            <person name="Stolte C."/>
            <person name="Sykes S."/>
            <person name="Wortman J."/>
            <person name="Nusbaum C."/>
            <person name="Birren B."/>
        </authorList>
    </citation>
    <scope>NUCLEOTIDE SEQUENCE [LARGE SCALE GENOMIC DNA]</scope>
    <source>
        <strain evidence="6 7">ATCC 51366</strain>
    </source>
</reference>
<keyword evidence="4" id="KW-0472">Membrane</keyword>
<dbReference type="PANTHER" id="PTHR30290:SF9">
    <property type="entry name" value="OLIGOPEPTIDE-BINDING PROTEIN APPA"/>
    <property type="match status" value="1"/>
</dbReference>
<gene>
    <name evidence="6" type="ORF">HMPREF9709_00079</name>
</gene>
<dbReference type="Pfam" id="PF00496">
    <property type="entry name" value="SBP_bac_5"/>
    <property type="match status" value="1"/>
</dbReference>
<organism evidence="6 7">
    <name type="scientific">Helcococcus kunzii ATCC 51366</name>
    <dbReference type="NCBI Taxonomy" id="883114"/>
    <lineage>
        <taxon>Bacteria</taxon>
        <taxon>Bacillati</taxon>
        <taxon>Bacillota</taxon>
        <taxon>Tissierellia</taxon>
        <taxon>Tissierellales</taxon>
        <taxon>Peptoniphilaceae</taxon>
        <taxon>Helcococcus</taxon>
    </lineage>
</organism>
<proteinExistence type="inferred from homology"/>
<feature type="domain" description="Solute-binding protein family 5" evidence="5">
    <location>
        <begin position="91"/>
        <end position="451"/>
    </location>
</feature>
<dbReference type="OrthoDB" id="9772924at2"/>
<dbReference type="Gene3D" id="3.90.76.10">
    <property type="entry name" value="Dipeptide-binding Protein, Domain 1"/>
    <property type="match status" value="1"/>
</dbReference>
<evidence type="ECO:0000256" key="1">
    <source>
        <dbReference type="ARBA" id="ARBA00005695"/>
    </source>
</evidence>
<dbReference type="InterPro" id="IPR000914">
    <property type="entry name" value="SBP_5_dom"/>
</dbReference>
<evidence type="ECO:0000256" key="3">
    <source>
        <dbReference type="ARBA" id="ARBA00022729"/>
    </source>
</evidence>
<dbReference type="Proteomes" id="UP000004191">
    <property type="component" value="Unassembled WGS sequence"/>
</dbReference>
<dbReference type="EMBL" id="AGEI01000002">
    <property type="protein sequence ID" value="EHR36324.1"/>
    <property type="molecule type" value="Genomic_DNA"/>
</dbReference>
<keyword evidence="2" id="KW-0813">Transport</keyword>
<comment type="similarity">
    <text evidence="1">Belongs to the bacterial solute-binding protein 5 family.</text>
</comment>
<dbReference type="GO" id="GO:1904680">
    <property type="term" value="F:peptide transmembrane transporter activity"/>
    <property type="evidence" value="ECO:0007669"/>
    <property type="project" value="TreeGrafter"/>
</dbReference>
<evidence type="ECO:0000313" key="6">
    <source>
        <dbReference type="EMBL" id="EHR36324.1"/>
    </source>
</evidence>